<dbReference type="Proteomes" id="UP000034215">
    <property type="component" value="Unassembled WGS sequence"/>
</dbReference>
<evidence type="ECO:0000313" key="3">
    <source>
        <dbReference type="Proteomes" id="UP000034215"/>
    </source>
</evidence>
<name>A0A0G0QQ04_9BACT</name>
<evidence type="ECO:0000256" key="1">
    <source>
        <dbReference type="SAM" id="Phobius"/>
    </source>
</evidence>
<evidence type="ECO:0000313" key="2">
    <source>
        <dbReference type="EMBL" id="KKR42524.1"/>
    </source>
</evidence>
<proteinExistence type="predicted"/>
<keyword evidence="1" id="KW-0812">Transmembrane</keyword>
<organism evidence="2 3">
    <name type="scientific">Candidatus Woesebacteria bacterium GW2011_GWB1_40_12</name>
    <dbReference type="NCBI Taxonomy" id="1618576"/>
    <lineage>
        <taxon>Bacteria</taxon>
        <taxon>Candidatus Woeseibacteriota</taxon>
    </lineage>
</organism>
<sequence>MAQLASAFAWGAKGRRFESCLPASLTTVTRFSKILALILFITLPFFWFYLGLIIGVKQGGGKDGCAQTSGTLSSTPYSPNQLRKTYTHAGYDYAEIWRANVNIPIPGSTNYSGVVRKTTGSDTWQEYIEIVSDPDQAKNNPYKLWVGDDFYLMLVDQYGAGSGEGLAKLVKIDRENNTYGQVKCFYYVPETHEALVLENLLVQEDSLSDNCFNYSLEFE</sequence>
<gene>
    <name evidence="2" type="ORF">UT76_C0021G0023</name>
</gene>
<comment type="caution">
    <text evidence="2">The sequence shown here is derived from an EMBL/GenBank/DDBJ whole genome shotgun (WGS) entry which is preliminary data.</text>
</comment>
<dbReference type="AlphaFoldDB" id="A0A0G0QQ04"/>
<keyword evidence="1" id="KW-1133">Transmembrane helix</keyword>
<dbReference type="EMBL" id="LBYA01000021">
    <property type="protein sequence ID" value="KKR42524.1"/>
    <property type="molecule type" value="Genomic_DNA"/>
</dbReference>
<dbReference type="AntiFam" id="ANF00013">
    <property type="entry name" value="tRNA translation"/>
</dbReference>
<reference evidence="2 3" key="1">
    <citation type="journal article" date="2015" name="Nature">
        <title>rRNA introns, odd ribosomes, and small enigmatic genomes across a large radiation of phyla.</title>
        <authorList>
            <person name="Brown C.T."/>
            <person name="Hug L.A."/>
            <person name="Thomas B.C."/>
            <person name="Sharon I."/>
            <person name="Castelle C.J."/>
            <person name="Singh A."/>
            <person name="Wilkins M.J."/>
            <person name="Williams K.H."/>
            <person name="Banfield J.F."/>
        </authorList>
    </citation>
    <scope>NUCLEOTIDE SEQUENCE [LARGE SCALE GENOMIC DNA]</scope>
</reference>
<accession>A0A0G0QQ04</accession>
<protein>
    <submittedName>
        <fullName evidence="2">Uncharacterized protein</fullName>
    </submittedName>
</protein>
<keyword evidence="1" id="KW-0472">Membrane</keyword>
<feature type="transmembrane region" description="Helical" evidence="1">
    <location>
        <begin position="34"/>
        <end position="54"/>
    </location>
</feature>